<dbReference type="GO" id="GO:0006310">
    <property type="term" value="P:DNA recombination"/>
    <property type="evidence" value="ECO:0007669"/>
    <property type="project" value="UniProtKB-KW"/>
</dbReference>
<dbReference type="EMBL" id="UGMN01000004">
    <property type="protein sequence ID" value="STV08537.1"/>
    <property type="molecule type" value="Genomic_DNA"/>
</dbReference>
<evidence type="ECO:0000313" key="6">
    <source>
        <dbReference type="EMBL" id="STV08537.1"/>
    </source>
</evidence>
<gene>
    <name evidence="5" type="ORF">NCTC5051_01599</name>
    <name evidence="6" type="ORF">NCTC5053_02215</name>
    <name evidence="4" type="ORF">NCTC9601_03878</name>
</gene>
<evidence type="ECO:0000256" key="1">
    <source>
        <dbReference type="ARBA" id="ARBA00022908"/>
    </source>
</evidence>
<dbReference type="Proteomes" id="UP000254141">
    <property type="component" value="Unassembled WGS sequence"/>
</dbReference>
<organism evidence="4 7">
    <name type="scientific">Klebsiella pneumoniae</name>
    <dbReference type="NCBI Taxonomy" id="573"/>
    <lineage>
        <taxon>Bacteria</taxon>
        <taxon>Pseudomonadati</taxon>
        <taxon>Pseudomonadota</taxon>
        <taxon>Gammaproteobacteria</taxon>
        <taxon>Enterobacterales</taxon>
        <taxon>Enterobacteriaceae</taxon>
        <taxon>Klebsiella/Raoultella group</taxon>
        <taxon>Klebsiella</taxon>
        <taxon>Klebsiella pneumoniae complex</taxon>
    </lineage>
</organism>
<evidence type="ECO:0000256" key="2">
    <source>
        <dbReference type="ARBA" id="ARBA00023172"/>
    </source>
</evidence>
<accession>A0A2X1SIZ4</accession>
<evidence type="ECO:0000313" key="7">
    <source>
        <dbReference type="Proteomes" id="UP000251123"/>
    </source>
</evidence>
<dbReference type="CDD" id="cd00796">
    <property type="entry name" value="INT_Rci_Hp1_C"/>
    <property type="match status" value="1"/>
</dbReference>
<feature type="domain" description="Tyr recombinase" evidence="3">
    <location>
        <begin position="1"/>
        <end position="158"/>
    </location>
</feature>
<evidence type="ECO:0000313" key="5">
    <source>
        <dbReference type="EMBL" id="STU49339.1"/>
    </source>
</evidence>
<evidence type="ECO:0000313" key="4">
    <source>
        <dbReference type="EMBL" id="SPX56670.1"/>
    </source>
</evidence>
<dbReference type="GO" id="GO:0015074">
    <property type="term" value="P:DNA integration"/>
    <property type="evidence" value="ECO:0007669"/>
    <property type="project" value="UniProtKB-KW"/>
</dbReference>
<dbReference type="AlphaFoldDB" id="A0A2X1SIZ4"/>
<evidence type="ECO:0000259" key="3">
    <source>
        <dbReference type="PROSITE" id="PS51898"/>
    </source>
</evidence>
<dbReference type="PANTHER" id="PTHR30349">
    <property type="entry name" value="PHAGE INTEGRASE-RELATED"/>
    <property type="match status" value="1"/>
</dbReference>
<dbReference type="Pfam" id="PF00589">
    <property type="entry name" value="Phage_integrase"/>
    <property type="match status" value="2"/>
</dbReference>
<dbReference type="Proteomes" id="UP000251123">
    <property type="component" value="Unassembled WGS sequence"/>
</dbReference>
<dbReference type="InterPro" id="IPR013762">
    <property type="entry name" value="Integrase-like_cat_sf"/>
</dbReference>
<dbReference type="GO" id="GO:0003677">
    <property type="term" value="F:DNA binding"/>
    <property type="evidence" value="ECO:0007669"/>
    <property type="project" value="InterPro"/>
</dbReference>
<keyword evidence="2" id="KW-0233">DNA recombination</keyword>
<dbReference type="InterPro" id="IPR050090">
    <property type="entry name" value="Tyrosine_recombinase_XerCD"/>
</dbReference>
<protein>
    <submittedName>
        <fullName evidence="4">Integrase family protein</fullName>
    </submittedName>
</protein>
<evidence type="ECO:0000313" key="8">
    <source>
        <dbReference type="Proteomes" id="UP000254141"/>
    </source>
</evidence>
<proteinExistence type="predicted"/>
<keyword evidence="1" id="KW-0229">DNA integration</keyword>
<dbReference type="PROSITE" id="PS51898">
    <property type="entry name" value="TYR_RECOMBINASE"/>
    <property type="match status" value="1"/>
</dbReference>
<dbReference type="InterPro" id="IPR002104">
    <property type="entry name" value="Integrase_catalytic"/>
</dbReference>
<dbReference type="Gene3D" id="1.10.443.10">
    <property type="entry name" value="Intergrase catalytic core"/>
    <property type="match status" value="1"/>
</dbReference>
<dbReference type="EMBL" id="UASN01000021">
    <property type="protein sequence ID" value="SPX56670.1"/>
    <property type="molecule type" value="Genomic_DNA"/>
</dbReference>
<evidence type="ECO:0000313" key="9">
    <source>
        <dbReference type="Proteomes" id="UP000254387"/>
    </source>
</evidence>
<dbReference type="InterPro" id="IPR011010">
    <property type="entry name" value="DNA_brk_join_enz"/>
</dbReference>
<name>A0A2X1SIZ4_KLEPN</name>
<sequence>MAWLTHEQITELLYDRQRQSTLLALVVKICLITGARWREAVNLTRSQVTKYQITFVRTKGKKNRSIPISKELYEEIIALEGFRFFTDCYFQFLSVMDKTSIVLPRGQLTHVLLHTFAAHFMMSGGNILDRQKILGHHDIKMTMRYAHLAPYHLEMTLRFNPIATLPSGGSGWHYPVIATPYHQPNSLITLQVIVFLLTRLHKWFFLLPAFSHSG</sequence>
<dbReference type="PANTHER" id="PTHR30349:SF93">
    <property type="entry name" value="FELS-2 PROPHAGE PROTEIN"/>
    <property type="match status" value="1"/>
</dbReference>
<dbReference type="Proteomes" id="UP000254387">
    <property type="component" value="Unassembled WGS sequence"/>
</dbReference>
<dbReference type="SUPFAM" id="SSF56349">
    <property type="entry name" value="DNA breaking-rejoining enzymes"/>
    <property type="match status" value="1"/>
</dbReference>
<dbReference type="EMBL" id="UGLU01000001">
    <property type="protein sequence ID" value="STU49339.1"/>
    <property type="molecule type" value="Genomic_DNA"/>
</dbReference>
<reference evidence="7 8" key="1">
    <citation type="submission" date="2018-06" db="EMBL/GenBank/DDBJ databases">
        <authorList>
            <consortium name="Pathogen Informatics"/>
            <person name="Doyle S."/>
        </authorList>
    </citation>
    <scope>NUCLEOTIDE SEQUENCE [LARGE SCALE GENOMIC DNA]</scope>
    <source>
        <strain evidence="5 8">NCTC5051</strain>
        <strain evidence="6 9">NCTC5053</strain>
        <strain evidence="4 7">NCTC9601</strain>
    </source>
</reference>